<dbReference type="AlphaFoldDB" id="X1FWV0"/>
<accession>X1FWV0</accession>
<name>X1FWV0_9ZZZZ</name>
<feature type="region of interest" description="Disordered" evidence="1">
    <location>
        <begin position="80"/>
        <end position="104"/>
    </location>
</feature>
<protein>
    <submittedName>
        <fullName evidence="2">Uncharacterized protein</fullName>
    </submittedName>
</protein>
<dbReference type="EMBL" id="BARU01006797">
    <property type="protein sequence ID" value="GAH37020.1"/>
    <property type="molecule type" value="Genomic_DNA"/>
</dbReference>
<proteinExistence type="predicted"/>
<gene>
    <name evidence="2" type="ORF">S03H2_13386</name>
</gene>
<feature type="compositionally biased region" description="Acidic residues" evidence="1">
    <location>
        <begin position="88"/>
        <end position="104"/>
    </location>
</feature>
<evidence type="ECO:0000313" key="2">
    <source>
        <dbReference type="EMBL" id="GAH37020.1"/>
    </source>
</evidence>
<feature type="non-terminal residue" evidence="2">
    <location>
        <position position="178"/>
    </location>
</feature>
<organism evidence="2">
    <name type="scientific">marine sediment metagenome</name>
    <dbReference type="NCBI Taxonomy" id="412755"/>
    <lineage>
        <taxon>unclassified sequences</taxon>
        <taxon>metagenomes</taxon>
        <taxon>ecological metagenomes</taxon>
    </lineage>
</organism>
<sequence length="178" mass="20813">MTKLIFREDYANILIFLSYLSKNPLIVEEILRNSRDIYKEYELCNLQEDTEFLSKLVFRVPRVALQDRKVEESREEHLKEKDKTAVIEDSESWPSETEEEINDDDPLKIGSSYKALEVMGQIVRNFAGSLKADVKCSLIEECYRIGLRTLRFFLSRCEQNLDIVKEFLSVFGKNVMGI</sequence>
<reference evidence="2" key="1">
    <citation type="journal article" date="2014" name="Front. Microbiol.">
        <title>High frequency of phylogenetically diverse reductive dehalogenase-homologous genes in deep subseafloor sedimentary metagenomes.</title>
        <authorList>
            <person name="Kawai M."/>
            <person name="Futagami T."/>
            <person name="Toyoda A."/>
            <person name="Takaki Y."/>
            <person name="Nishi S."/>
            <person name="Hori S."/>
            <person name="Arai W."/>
            <person name="Tsubouchi T."/>
            <person name="Morono Y."/>
            <person name="Uchiyama I."/>
            <person name="Ito T."/>
            <person name="Fujiyama A."/>
            <person name="Inagaki F."/>
            <person name="Takami H."/>
        </authorList>
    </citation>
    <scope>NUCLEOTIDE SEQUENCE</scope>
    <source>
        <strain evidence="2">Expedition CK06-06</strain>
    </source>
</reference>
<comment type="caution">
    <text evidence="2">The sequence shown here is derived from an EMBL/GenBank/DDBJ whole genome shotgun (WGS) entry which is preliminary data.</text>
</comment>
<evidence type="ECO:0000256" key="1">
    <source>
        <dbReference type="SAM" id="MobiDB-lite"/>
    </source>
</evidence>